<evidence type="ECO:0000256" key="6">
    <source>
        <dbReference type="SAM" id="MobiDB-lite"/>
    </source>
</evidence>
<dbReference type="SUPFAM" id="SSF48350">
    <property type="entry name" value="GTPase activation domain, GAP"/>
    <property type="match status" value="1"/>
</dbReference>
<dbReference type="Pfam" id="PF00616">
    <property type="entry name" value="RasGAP"/>
    <property type="match status" value="1"/>
</dbReference>
<dbReference type="InterPro" id="IPR023152">
    <property type="entry name" value="RasGAP_CS"/>
</dbReference>
<dbReference type="SUPFAM" id="SSF48371">
    <property type="entry name" value="ARM repeat"/>
    <property type="match status" value="1"/>
</dbReference>
<feature type="compositionally biased region" description="Low complexity" evidence="6">
    <location>
        <begin position="96"/>
        <end position="109"/>
    </location>
</feature>
<dbReference type="InterPro" id="IPR011993">
    <property type="entry name" value="PH-like_dom_sf"/>
</dbReference>
<dbReference type="GO" id="GO:0005096">
    <property type="term" value="F:GTPase activator activity"/>
    <property type="evidence" value="ECO:0007669"/>
    <property type="project" value="UniProtKB-KW"/>
</dbReference>
<organism evidence="9">
    <name type="scientific">Melanopsichium pennsylvanicum 4</name>
    <dbReference type="NCBI Taxonomy" id="1398559"/>
    <lineage>
        <taxon>Eukaryota</taxon>
        <taxon>Fungi</taxon>
        <taxon>Dikarya</taxon>
        <taxon>Basidiomycota</taxon>
        <taxon>Ustilaginomycotina</taxon>
        <taxon>Ustilaginomycetes</taxon>
        <taxon>Ustilaginales</taxon>
        <taxon>Ustilaginaceae</taxon>
        <taxon>Melanopsichium</taxon>
    </lineage>
</organism>
<dbReference type="Pfam" id="PF00838">
    <property type="entry name" value="TCTP"/>
    <property type="match status" value="1"/>
</dbReference>
<proteinExistence type="inferred from homology"/>
<dbReference type="PANTHER" id="PTHR10194:SF142">
    <property type="entry name" value="NEUROFIBROMIN"/>
    <property type="match status" value="1"/>
</dbReference>
<feature type="compositionally biased region" description="Polar residues" evidence="6">
    <location>
        <begin position="134"/>
        <end position="152"/>
    </location>
</feature>
<dbReference type="Gene3D" id="2.30.29.30">
    <property type="entry name" value="Pleckstrin-homology domain (PH domain)/Phosphotyrosine-binding domain (PTB)"/>
    <property type="match status" value="1"/>
</dbReference>
<dbReference type="SUPFAM" id="SSF51316">
    <property type="entry name" value="Mss4-like"/>
    <property type="match status" value="1"/>
</dbReference>
<dbReference type="PROSITE" id="PS00509">
    <property type="entry name" value="RAS_GTPASE_ACTIV_1"/>
    <property type="match status" value="1"/>
</dbReference>
<feature type="domain" description="Ras-GAP" evidence="7">
    <location>
        <begin position="1585"/>
        <end position="1778"/>
    </location>
</feature>
<name>A0A077QZV1_9BASI</name>
<feature type="compositionally biased region" description="Low complexity" evidence="6">
    <location>
        <begin position="67"/>
        <end position="81"/>
    </location>
</feature>
<dbReference type="InterPro" id="IPR039360">
    <property type="entry name" value="Ras_GTPase"/>
</dbReference>
<dbReference type="PROSITE" id="PS01003">
    <property type="entry name" value="TCTP_2"/>
    <property type="match status" value="1"/>
</dbReference>
<feature type="compositionally biased region" description="Basic residues" evidence="6">
    <location>
        <begin position="110"/>
        <end position="119"/>
    </location>
</feature>
<evidence type="ECO:0000256" key="4">
    <source>
        <dbReference type="ARBA" id="ARBA00022917"/>
    </source>
</evidence>
<dbReference type="SMART" id="SM00323">
    <property type="entry name" value="RasGAP"/>
    <property type="match status" value="1"/>
</dbReference>
<dbReference type="FunFam" id="2.170.150.10:FF:000002">
    <property type="entry name" value="Translationally-controlled tumor protein homolog"/>
    <property type="match status" value="1"/>
</dbReference>
<dbReference type="GO" id="GO:0006412">
    <property type="term" value="P:translation"/>
    <property type="evidence" value="ECO:0007669"/>
    <property type="project" value="UniProtKB-KW"/>
</dbReference>
<dbReference type="InterPro" id="IPR008936">
    <property type="entry name" value="Rho_GTPase_activation_prot"/>
</dbReference>
<dbReference type="InterPro" id="IPR001251">
    <property type="entry name" value="CRAL-TRIO_dom"/>
</dbReference>
<dbReference type="PANTHER" id="PTHR10194">
    <property type="entry name" value="RAS GTPASE-ACTIVATING PROTEINS"/>
    <property type="match status" value="1"/>
</dbReference>
<dbReference type="Pfam" id="PF13716">
    <property type="entry name" value="CRAL_TRIO_2"/>
    <property type="match status" value="1"/>
</dbReference>
<dbReference type="PROSITE" id="PS01002">
    <property type="entry name" value="TCTP_1"/>
    <property type="match status" value="1"/>
</dbReference>
<reference evidence="9" key="1">
    <citation type="journal article" date="2014" name="Genome Biol. Evol.">
        <title>Gene Loss Rather Than Gene Gain Is Associated with a Host Jump from Monocots to Dicots in the Smut Fungus Melanopsichium pennsylvanicum.</title>
        <authorList>
            <person name="Sharma R."/>
            <person name="Mishra B."/>
            <person name="Runge F."/>
            <person name="Thines M."/>
        </authorList>
    </citation>
    <scope>NUCLEOTIDE SEQUENCE</scope>
    <source>
        <strain evidence="9">4</strain>
    </source>
</reference>
<dbReference type="EMBL" id="HG529533">
    <property type="protein sequence ID" value="CDI52216.1"/>
    <property type="molecule type" value="Genomic_DNA"/>
</dbReference>
<keyword evidence="2" id="KW-0343">GTPase activation</keyword>
<dbReference type="InterPro" id="IPR036865">
    <property type="entry name" value="CRAL-TRIO_dom_sf"/>
</dbReference>
<accession>A0A077QZV1</accession>
<feature type="compositionally biased region" description="Polar residues" evidence="6">
    <location>
        <begin position="158"/>
        <end position="170"/>
    </location>
</feature>
<dbReference type="InterPro" id="IPR001936">
    <property type="entry name" value="RasGAP_dom"/>
</dbReference>
<evidence type="ECO:0000259" key="8">
    <source>
        <dbReference type="PROSITE" id="PS51797"/>
    </source>
</evidence>
<dbReference type="InterPro" id="IPR011057">
    <property type="entry name" value="Mss4-like_sf"/>
</dbReference>
<feature type="domain" description="TCTP" evidence="8">
    <location>
        <begin position="3019"/>
        <end position="3185"/>
    </location>
</feature>
<dbReference type="Gene3D" id="3.40.525.10">
    <property type="entry name" value="CRAL-TRIO lipid binding domain"/>
    <property type="match status" value="1"/>
</dbReference>
<feature type="compositionally biased region" description="Low complexity" evidence="6">
    <location>
        <begin position="30"/>
        <end position="49"/>
    </location>
</feature>
<dbReference type="Gene3D" id="2.170.150.10">
    <property type="entry name" value="Metal Binding Protein, Guanine Nucleotide Exchange Factor, Chain A"/>
    <property type="match status" value="1"/>
</dbReference>
<evidence type="ECO:0000256" key="5">
    <source>
        <dbReference type="PROSITE-ProRule" id="PRU01133"/>
    </source>
</evidence>
<evidence type="ECO:0000256" key="2">
    <source>
        <dbReference type="ARBA" id="ARBA00022468"/>
    </source>
</evidence>
<dbReference type="InterPro" id="IPR011323">
    <property type="entry name" value="Mss4/transl-control_tumour"/>
</dbReference>
<keyword evidence="3" id="KW-0597">Phosphoprotein</keyword>
<dbReference type="InterPro" id="IPR016024">
    <property type="entry name" value="ARM-type_fold"/>
</dbReference>
<comment type="similarity">
    <text evidence="5">Belongs to the TCTP family.</text>
</comment>
<dbReference type="Gene3D" id="1.10.506.10">
    <property type="entry name" value="GTPase Activation - p120gap, domain 1"/>
    <property type="match status" value="2"/>
</dbReference>
<evidence type="ECO:0000256" key="1">
    <source>
        <dbReference type="ARBA" id="ARBA00014759"/>
    </source>
</evidence>
<evidence type="ECO:0000259" key="7">
    <source>
        <dbReference type="PROSITE" id="PS50018"/>
    </source>
</evidence>
<evidence type="ECO:0000256" key="3">
    <source>
        <dbReference type="ARBA" id="ARBA00022553"/>
    </source>
</evidence>
<sequence>MNNSFSSPPTGAGGSNSGSVSTHASVEAVAPTASTTGPASSTTATAAPSHQSRDSRRQGLGLINADTYSSPPSHTSSPSYHQFQSSRQPLPPQPPQYQQQSHHQYQHQQHLPHHHHHHAASTSSSSGFRHDSTDSGFTPAFSNNTIMHTSPNLVGDSSEPTLPTHTTQPVSANASSQLLIASIVQRLVNKLPCNSGWRLQLVEEDELVRSCVLNLINLSCFQLGIVVRELLGAIEVLVKQSSQQRLEQQASIGILHSQLFVLKVLVSCLNHQWRIASCHANAPRPGLDLLPTSPSTNATNEQGFTATASTSAHGWTDPPAMDDTQAKHVLSVMTLLIKQNVVREDLNFSSIHEGVEARPSSKDSAAVHGLSGRAAPSERSLRDLSLRDPTSTFSSAKSFSNTASRLARDDADAREDGGTAGLGDKFSEAFMPSSLCLAASTSLHVLYPCFPPTRSPFDTPPTIDHLDSTTAAAAAASRPDSKDTKITITDVRPSARFNSSSWSNTAFSKDVEGFDVPSHLQTRIYRLASQVVFYLSSSNWVVVSARLRNRLYYLSSTIEEAPSTAELRLLECSNFQRGRLANILQEVSTSFPQLKRSAQYAIALVLRRAIWSWIQYHPSEFANLATANRRFEGSPDVVFDQVYSFADTTKRKIAFWPMLTSLLILCPDLVGKAAIGENRKASGSLAKKLSFIDGLRKSPRNTALIDVATLCCVDLFKAAASVPRSENGLRLIVHDLDAELKERLFDPKRPLASGNKPIELMLMIDFFAALFRLDPQRTIRELVPVCMSESSPIHFKIALVKACVLLASERHRLPWAADVSLLYPHISRALRAFYRETTYRLPRFDNREMARKRAASRSASSSHFRNVSLSGSAAAAAASIEELGRLDLLQSIVQLWTLDIAALAHGIDFDRPKALSSLSGGGSGFDREKVLRNAVQVDSLLAFTAASCSLFSTPPEFASFRKMCAALLARIYHSGLLNPKLAEFCENQRHVGVAGLPFFFIIIAEQLMLSDSSEMQRHFLDLLRRSQQRMGFFISQERDWASTIQATFFPPARERKLQSIWTQFVTLLMMCSSDTEVCSLAMQCAHGHAQVTVAISDYYDPLSEEWFKLYTDLADPTFLHTGRIAQQKRIRALLRDIEIPSAASWVTWKEAYSRWANLTQLVARPIAEDTLTAQDKAAQWHNYAGFLCAFGGACFSASATITAEIEPSIAEVLPQFSDPNEQPSELIERFVQEMVDLLVSDSLWIREKAKETLGVDLGPRLIGILFRQIHAVLSDFFDKETGYPKTSDMYTVFVEQSIGVATMVLNRLDELKASPSTSKVDIGSLMVLFVEYTNSLGRDEQALRIKTAMCQMCEALMRKKAAFCFSNELRVRNRLFQALTTWTSDGSEDGFHSNALDALDRLHRDLDVACLKCISILLDKLPLLLADDALLLDDKVEGAKTRHFAMHFGYFIKILNRTRHSETAAAARARALNDAKSLAGTKSNRVDISRDYAPLRESAILALSNLLASNIDSGLHNSLPLAYHEDPRIRTAFMQIMTNVLNQGTAFDELERMGGARKSNRLVDLVCQENLQLALSICQVCPGRDVEPMSVLLLSMFDAKGGLIRFLKASVEEEIQRTATEEMVFRSNSFCTTLLSTFARTHGYDYLRSIMAPLITEFARKPAGFSVEMDPSRVEPNGSALKNQNALEEIAQAFIDAICSSAHRVPAVLRELCRHIRNVLDARFPASRYQGVGGLMFLRFISPAVVSPHMIDINLTGPSKDLRRGLVLISKILITLASNNLFSSHKEPFMTGLNEFLKSNVWKVTAFLDQVSDARTDPDRLYAADQPLGFGIHPNVYGIDERDQRMLHRFLFENVEKVGKSLADRASQFTGAAENTLSYNDEAQQQRSQGAKRVYDDLCDMLAAAGDPKGDDAPEPSFGANNFQDFLRRHAGRNIDEDSYRSIFYEGPASRGGRPVLYYAMHNQKADTIDFEGLILYILQTLETFAYRQFDVVFDTTACQPSNVTPSQWLLYFSSLVPASILANVVNVVFLNPNTTVRLELQFWSASTYSDSTLKHELADRMTSLQNVVHCSTLAEIEQWVEPRNLALDQRTTSILGSSAEVRFEQITMVWYYRTLTPVIFSIGGEYLQITGLKQQDWLPNRSVQLNDVFHLSDIDDVRSISIRGDDNTFFLSCRNGSMNFVFNSRERSEVVQALRQAKARVSKFRANNAVDRVLRPNDVPGTLLNMAMLNITSNDSALRLSAYNLLCALSTSFNFGASSAKKRLLSSHGLALPANTMAFVTDLSKDFAVAAPGVTLEFLLSFFDGFERAAPSQKTVCLHYLSPWLSNLVMFVHTSREQQGEYHRRIKEILNQLISITTKQPDMYAIMQRCVWSQLSRLDDLIPIFLDVFAEAAMDSGLHTERFEAVLDTMVSFASINLRGKLLSRLRRVIAKTAQNPVVSQLPLNASWKEIATLVRMNMVLSFTNRVEALLYLPELLHVILLLVGNGVDATRYSIYGSAINLVHSLCTEDPREARKPDEATLRSAEAVAKLRVLLEQLAEPESLKLFGLPIAPQGSSANAAFAASQEIVRETPDNAAIERLATLMYEVADVAAPNVDAANSWRARLASLVTSTAFQYNPIIQSRAFVLLGCLAQGEIDDDLLYQILVSLRGSISEWASTSSDMPMVSIVTCLSKVVKILPTRSRYLPQMFWLGIATVQCGHVPLFKAGVELMHSTVESIWERGIPASEGNDLITYLLDARFEFRELACKLDDETGVDFDINFSFGMAALLVKGLRHPCTKDVTTKLMQSMLHHCGVDGQGERRSRSGRISERQLGFFVGLLPTATRPEEFGQLLSLAGVESGVCEAAIEARRSGYKGLQEYLDVLNNRIALLLVTLVTSLLQHAESDAERLMLYVFLNEAAREVPAIVSILYDSLAPSMKDVFVNCSNGAILDAVHGIAQTAVSQPFFAAQARETQKRGGPNAYLVESGEDHVFQACDEEDDGVMLDAEGCTWYAAGGTRAAPAVRLDGEKGRKGIDRVLFTDVISNDEMVSDGYEMKLVDDVVYEVDAAKIVVSDGDVDIGANPSAEEAAEALENGAEQVINIVHSFRLQSTQFDKKSYLGYLKGYMKSVKAKLQESNPERVPAFEKGAAAFAKKVVGSFNDWEFFTGESMDPEGMVALLNYREDGVTPYIVFWKDGLRETKI</sequence>
<protein>
    <recommendedName>
        <fullName evidence="1">Translationally-controlled tumor protein homolog</fullName>
    </recommendedName>
</protein>
<dbReference type="InterPro" id="IPR034737">
    <property type="entry name" value="TCTP"/>
</dbReference>
<dbReference type="InterPro" id="IPR018105">
    <property type="entry name" value="Translational_control_tumour_p"/>
</dbReference>
<keyword evidence="4" id="KW-0648">Protein biosynthesis</keyword>
<feature type="region of interest" description="Disordered" evidence="6">
    <location>
        <begin position="1"/>
        <end position="170"/>
    </location>
</feature>
<dbReference type="PROSITE" id="PS50018">
    <property type="entry name" value="RAS_GTPASE_ACTIV_2"/>
    <property type="match status" value="1"/>
</dbReference>
<evidence type="ECO:0000313" key="9">
    <source>
        <dbReference type="EMBL" id="CDI52216.1"/>
    </source>
</evidence>
<dbReference type="InterPro" id="IPR018103">
    <property type="entry name" value="Translation_control_tumour_CS"/>
</dbReference>
<dbReference type="PRINTS" id="PR01653">
    <property type="entry name" value="TCTPROTEIN"/>
</dbReference>
<dbReference type="PROSITE" id="PS51797">
    <property type="entry name" value="TCTP_3"/>
    <property type="match status" value="1"/>
</dbReference>
<feature type="compositionally biased region" description="Polar residues" evidence="6">
    <location>
        <begin position="388"/>
        <end position="399"/>
    </location>
</feature>
<feature type="region of interest" description="Disordered" evidence="6">
    <location>
        <begin position="354"/>
        <end position="399"/>
    </location>
</feature>